<evidence type="ECO:0000313" key="6">
    <source>
        <dbReference type="Proteomes" id="UP000046176"/>
    </source>
</evidence>
<dbReference type="SUPFAM" id="SSF46785">
    <property type="entry name" value="Winged helix' DNA-binding domain"/>
    <property type="match status" value="1"/>
</dbReference>
<sequence length="230" mass="25942">MRNKLLASLPSADFEQVRQYLEHVDLPRRTPMGARHEQIEHVYFPTDGIASMVAVSPEGQRAEAGIFGNEGFFPTSAAMGTSVNIFDCNMQVAGEAYRMTLPQFVTLQQENRNFAKLILRAVEAFTAQVGYTALSNAVHGVDERLARWLLMCHDRLIGNEIPLTHDFISLMLAVRRPSVTSSLHILEGNLFIRSQRGMITIRDRPAMEEFAHDAYGPPEEDYRRLMSGLF</sequence>
<evidence type="ECO:0000313" key="5">
    <source>
        <dbReference type="EMBL" id="CDZ32568.1"/>
    </source>
</evidence>
<protein>
    <submittedName>
        <fullName evidence="5">Transcriptional regulator, Crp/Fnr family</fullName>
    </submittedName>
</protein>
<evidence type="ECO:0000256" key="2">
    <source>
        <dbReference type="ARBA" id="ARBA00023125"/>
    </source>
</evidence>
<keyword evidence="2" id="KW-0238">DNA-binding</keyword>
<evidence type="ECO:0000256" key="3">
    <source>
        <dbReference type="ARBA" id="ARBA00023163"/>
    </source>
</evidence>
<dbReference type="GO" id="GO:0006355">
    <property type="term" value="P:regulation of DNA-templated transcription"/>
    <property type="evidence" value="ECO:0007669"/>
    <property type="project" value="InterPro"/>
</dbReference>
<name>A0A0T7FC27_NEOGA</name>
<dbReference type="AlphaFoldDB" id="A0A0T7FC27"/>
<dbReference type="EMBL" id="CCRH01000003">
    <property type="protein sequence ID" value="CDZ32568.1"/>
    <property type="molecule type" value="Genomic_DNA"/>
</dbReference>
<dbReference type="InterPro" id="IPR018490">
    <property type="entry name" value="cNMP-bd_dom_sf"/>
</dbReference>
<evidence type="ECO:0000259" key="4">
    <source>
        <dbReference type="Pfam" id="PF13545"/>
    </source>
</evidence>
<proteinExistence type="predicted"/>
<accession>A0A0T7FC27</accession>
<dbReference type="InterPro" id="IPR012318">
    <property type="entry name" value="HTH_CRP"/>
</dbReference>
<dbReference type="Proteomes" id="UP000046176">
    <property type="component" value="Unassembled WGS sequence"/>
</dbReference>
<dbReference type="InterPro" id="IPR014710">
    <property type="entry name" value="RmlC-like_jellyroll"/>
</dbReference>
<dbReference type="Pfam" id="PF13545">
    <property type="entry name" value="HTH_Crp_2"/>
    <property type="match status" value="1"/>
</dbReference>
<keyword evidence="3" id="KW-0804">Transcription</keyword>
<reference evidence="5 6" key="1">
    <citation type="submission" date="2014-08" db="EMBL/GenBank/DDBJ databases">
        <authorList>
            <person name="Chen Y.-H."/>
        </authorList>
    </citation>
    <scope>NUCLEOTIDE SEQUENCE [LARGE SCALE GENOMIC DNA]</scope>
</reference>
<dbReference type="Gene3D" id="1.10.10.10">
    <property type="entry name" value="Winged helix-like DNA-binding domain superfamily/Winged helix DNA-binding domain"/>
    <property type="match status" value="1"/>
</dbReference>
<evidence type="ECO:0000256" key="1">
    <source>
        <dbReference type="ARBA" id="ARBA00023015"/>
    </source>
</evidence>
<feature type="domain" description="HTH crp-type" evidence="4">
    <location>
        <begin position="143"/>
        <end position="209"/>
    </location>
</feature>
<organism evidence="5 6">
    <name type="scientific">Neorhizobium galegae bv. officinalis</name>
    <dbReference type="NCBI Taxonomy" id="323656"/>
    <lineage>
        <taxon>Bacteria</taxon>
        <taxon>Pseudomonadati</taxon>
        <taxon>Pseudomonadota</taxon>
        <taxon>Alphaproteobacteria</taxon>
        <taxon>Hyphomicrobiales</taxon>
        <taxon>Rhizobiaceae</taxon>
        <taxon>Rhizobium/Agrobacterium group</taxon>
        <taxon>Neorhizobium</taxon>
    </lineage>
</organism>
<dbReference type="Gene3D" id="2.60.120.10">
    <property type="entry name" value="Jelly Rolls"/>
    <property type="match status" value="1"/>
</dbReference>
<keyword evidence="1" id="KW-0805">Transcription regulation</keyword>
<gene>
    <name evidence="5" type="ORF">NGAL_HAMBI1145_13390</name>
</gene>
<dbReference type="InterPro" id="IPR036388">
    <property type="entry name" value="WH-like_DNA-bd_sf"/>
</dbReference>
<dbReference type="InterPro" id="IPR036390">
    <property type="entry name" value="WH_DNA-bd_sf"/>
</dbReference>
<dbReference type="SUPFAM" id="SSF51206">
    <property type="entry name" value="cAMP-binding domain-like"/>
    <property type="match status" value="1"/>
</dbReference>
<dbReference type="GO" id="GO:0003677">
    <property type="term" value="F:DNA binding"/>
    <property type="evidence" value="ECO:0007669"/>
    <property type="project" value="UniProtKB-KW"/>
</dbReference>